<reference evidence="2" key="3">
    <citation type="submission" date="2023-10" db="EMBL/GenBank/DDBJ databases">
        <title>Genome of Potential pathogenic bacteria in Crohn's disease.</title>
        <authorList>
            <person name="Rodriguez-Palacios A."/>
        </authorList>
    </citation>
    <scope>NUCLEOTIDE SEQUENCE</scope>
    <source>
        <strain evidence="2">CavFT-hAR11</strain>
    </source>
</reference>
<evidence type="ECO:0000313" key="6">
    <source>
        <dbReference type="Proteomes" id="UP000408523"/>
    </source>
</evidence>
<organism evidence="4 6">
    <name type="scientific">Phocaeicola vulgatus</name>
    <name type="common">Bacteroides vulgatus</name>
    <dbReference type="NCBI Taxonomy" id="821"/>
    <lineage>
        <taxon>Bacteria</taxon>
        <taxon>Pseudomonadati</taxon>
        <taxon>Bacteroidota</taxon>
        <taxon>Bacteroidia</taxon>
        <taxon>Bacteroidales</taxon>
        <taxon>Bacteroidaceae</taxon>
        <taxon>Phocaeicola</taxon>
    </lineage>
</organism>
<dbReference type="RefSeq" id="WP_004312210.1">
    <property type="nucleotide sequence ID" value="NZ_CAXKYE010000037.1"/>
</dbReference>
<feature type="coiled-coil region" evidence="1">
    <location>
        <begin position="60"/>
        <end position="87"/>
    </location>
</feature>
<evidence type="ECO:0000313" key="3">
    <source>
        <dbReference type="EMBL" id="RHD78876.1"/>
    </source>
</evidence>
<dbReference type="EMBL" id="QSJM01000037">
    <property type="protein sequence ID" value="RHD78876.1"/>
    <property type="molecule type" value="Genomic_DNA"/>
</dbReference>
<sequence>MTTVKVKFRPSTVEGRPGTIVYFVTHRRVVRQITTGYKVFSHEWDDKQSRPVSAPAGERITVIQTIIRKLEENLEKLNRIIERFDLLRRGYSSEDIIMEFRCTEKENTLFIFMENLIERLCQLNHIGTAKNYHTALGSFK</sequence>
<evidence type="ECO:0000313" key="4">
    <source>
        <dbReference type="EMBL" id="TSE48806.1"/>
    </source>
</evidence>
<dbReference type="EMBL" id="JAWDET010000006">
    <property type="protein sequence ID" value="MDU0240348.1"/>
    <property type="molecule type" value="Genomic_DNA"/>
</dbReference>
<reference evidence="4 6" key="2">
    <citation type="journal article" date="2019" name="Nat. Commun.">
        <title>Gram positive-like bacteriocins with broad spectrum anti-Bacteroidales activity encoded on mobile elements of the human gut microbiota.</title>
        <authorList>
            <person name="Bechon N."/>
            <person name="Coyne M.J.Jr."/>
            <person name="Laclare-Mceneany V."/>
            <person name="Chatzidaki-Livanis M."/>
            <person name="Ghigo J.-M."/>
            <person name="Comstock L.E."/>
        </authorList>
    </citation>
    <scope>NUCLEOTIDE SEQUENCE [LARGE SCALE GENOMIC DNA]</scope>
    <source>
        <strain evidence="4 6">CL01T12C17</strain>
    </source>
</reference>
<comment type="caution">
    <text evidence="4">The sequence shown here is derived from an EMBL/GenBank/DDBJ whole genome shotgun (WGS) entry which is preliminary data.</text>
</comment>
<protein>
    <submittedName>
        <fullName evidence="2">Integrase</fullName>
    </submittedName>
</protein>
<reference evidence="3 5" key="1">
    <citation type="submission" date="2018-08" db="EMBL/GenBank/DDBJ databases">
        <title>A genome reference for cultivated species of the human gut microbiota.</title>
        <authorList>
            <person name="Zou Y."/>
            <person name="Xue W."/>
            <person name="Luo G."/>
        </authorList>
    </citation>
    <scope>NUCLEOTIDE SEQUENCE [LARGE SCALE GENOMIC DNA]</scope>
    <source>
        <strain evidence="3 5">AM30-40</strain>
    </source>
</reference>
<dbReference type="GeneID" id="60061224"/>
<accession>A0A396F6F3</accession>
<dbReference type="Proteomes" id="UP000283429">
    <property type="component" value="Unassembled WGS sequence"/>
</dbReference>
<evidence type="ECO:0000313" key="5">
    <source>
        <dbReference type="Proteomes" id="UP000283429"/>
    </source>
</evidence>
<keyword evidence="1" id="KW-0175">Coiled coil</keyword>
<proteinExistence type="predicted"/>
<dbReference type="AlphaFoldDB" id="A0A396F6F3"/>
<dbReference type="Proteomes" id="UP000408523">
    <property type="component" value="Unassembled WGS sequence"/>
</dbReference>
<dbReference type="EMBL" id="RWHZ01000022">
    <property type="protein sequence ID" value="TSE48806.1"/>
    <property type="molecule type" value="Genomic_DNA"/>
</dbReference>
<gene>
    <name evidence="3" type="ORF">DW783_12990</name>
    <name evidence="4" type="ORF">EH214_01961</name>
    <name evidence="2" type="ORF">RVH43_06835</name>
</gene>
<name>A0A396F6F3_PHOVU</name>
<dbReference type="Proteomes" id="UP001181239">
    <property type="component" value="Unassembled WGS sequence"/>
</dbReference>
<evidence type="ECO:0000313" key="2">
    <source>
        <dbReference type="EMBL" id="MDU0240348.1"/>
    </source>
</evidence>
<evidence type="ECO:0000256" key="1">
    <source>
        <dbReference type="SAM" id="Coils"/>
    </source>
</evidence>